<accession>A0ABZ0M3S8</accession>
<protein>
    <recommendedName>
        <fullName evidence="4">Integral membrane protein</fullName>
    </recommendedName>
</protein>
<gene>
    <name evidence="2" type="ORF">R2D22_35005</name>
</gene>
<organism evidence="2 3">
    <name type="scientific">Streptomyces solicathayae</name>
    <dbReference type="NCBI Taxonomy" id="3081768"/>
    <lineage>
        <taxon>Bacteria</taxon>
        <taxon>Bacillati</taxon>
        <taxon>Actinomycetota</taxon>
        <taxon>Actinomycetes</taxon>
        <taxon>Kitasatosporales</taxon>
        <taxon>Streptomycetaceae</taxon>
        <taxon>Streptomyces</taxon>
    </lineage>
</organism>
<evidence type="ECO:0008006" key="4">
    <source>
        <dbReference type="Google" id="ProtNLM"/>
    </source>
</evidence>
<evidence type="ECO:0000256" key="1">
    <source>
        <dbReference type="SAM" id="Phobius"/>
    </source>
</evidence>
<dbReference type="RefSeq" id="WP_318109280.1">
    <property type="nucleotide sequence ID" value="NZ_CP137573.1"/>
</dbReference>
<keyword evidence="1" id="KW-0472">Membrane</keyword>
<feature type="transmembrane region" description="Helical" evidence="1">
    <location>
        <begin position="12"/>
        <end position="36"/>
    </location>
</feature>
<evidence type="ECO:0000313" key="2">
    <source>
        <dbReference type="EMBL" id="WOX26313.1"/>
    </source>
</evidence>
<proteinExistence type="predicted"/>
<keyword evidence="1" id="KW-1133">Transmembrane helix</keyword>
<keyword evidence="3" id="KW-1185">Reference proteome</keyword>
<name>A0ABZ0M3S8_9ACTN</name>
<feature type="transmembrane region" description="Helical" evidence="1">
    <location>
        <begin position="48"/>
        <end position="67"/>
    </location>
</feature>
<keyword evidence="1" id="KW-0812">Transmembrane</keyword>
<evidence type="ECO:0000313" key="3">
    <source>
        <dbReference type="Proteomes" id="UP001301731"/>
    </source>
</evidence>
<feature type="transmembrane region" description="Helical" evidence="1">
    <location>
        <begin position="79"/>
        <end position="101"/>
    </location>
</feature>
<dbReference type="EMBL" id="CP137573">
    <property type="protein sequence ID" value="WOX26313.1"/>
    <property type="molecule type" value="Genomic_DNA"/>
</dbReference>
<reference evidence="2 3" key="1">
    <citation type="submission" date="2023-10" db="EMBL/GenBank/DDBJ databases">
        <title>The genome sequence of Streptomyces sp. HUAS YS2.</title>
        <authorList>
            <person name="Mo P."/>
        </authorList>
    </citation>
    <scope>NUCLEOTIDE SEQUENCE [LARGE SCALE GENOMIC DNA]</scope>
    <source>
        <strain evidence="2 3">HUAS YS2</strain>
    </source>
</reference>
<sequence>MMFGYSDDWLALLFIPVVLWVPAGPFLMGGMGVWCARRPGWKPRLVSVLLPAVPVGVLGTVQIAGLIRLKEETWLEDLLGFLGVYVVGITVLPWLIGYGATRVTHAVRSRRSGARPPA</sequence>
<dbReference type="Proteomes" id="UP001301731">
    <property type="component" value="Chromosome"/>
</dbReference>